<keyword evidence="2" id="KW-1185">Reference proteome</keyword>
<dbReference type="KEGG" id="jeo:JMA_39840"/>
<sequence length="85" mass="10140">MADNKQELFNEKCLELARHNSDFEPMKEELFKKYDVEGNRALYALAYAFCTTNRTGEVEEVFLDNLPLFTCRPFYDEFEFYGEED</sequence>
<evidence type="ECO:0000313" key="2">
    <source>
        <dbReference type="Proteomes" id="UP000031449"/>
    </source>
</evidence>
<evidence type="ECO:0000313" key="1">
    <source>
        <dbReference type="EMBL" id="AJD93302.1"/>
    </source>
</evidence>
<dbReference type="BioCyc" id="JESP1508404:G14D9-13268-MONOMER"/>
<geneLocation type="plasmid" evidence="2"/>
<protein>
    <submittedName>
        <fullName evidence="1">Uncharacterized protein</fullName>
    </submittedName>
</protein>
<dbReference type="AlphaFoldDB" id="A0A0B5AX88"/>
<organism evidence="1 2">
    <name type="scientific">Jeotgalibacillus malaysiensis</name>
    <dbReference type="NCBI Taxonomy" id="1508404"/>
    <lineage>
        <taxon>Bacteria</taxon>
        <taxon>Bacillati</taxon>
        <taxon>Bacillota</taxon>
        <taxon>Bacilli</taxon>
        <taxon>Bacillales</taxon>
        <taxon>Caryophanaceae</taxon>
        <taxon>Jeotgalibacillus</taxon>
    </lineage>
</organism>
<dbReference type="EMBL" id="CP009417">
    <property type="protein sequence ID" value="AJD93302.1"/>
    <property type="molecule type" value="Genomic_DNA"/>
</dbReference>
<accession>A0A0B5AX88</accession>
<dbReference type="Proteomes" id="UP000031449">
    <property type="component" value="Plasmid unnamed"/>
</dbReference>
<reference evidence="1 2" key="1">
    <citation type="submission" date="2014-08" db="EMBL/GenBank/DDBJ databases">
        <title>Complete genome of a marine bacteria Jeotgalibacillus malaysiensis.</title>
        <authorList>
            <person name="Yaakop A.S."/>
            <person name="Chan K.-G."/>
            <person name="Goh K.M."/>
        </authorList>
    </citation>
    <scope>NUCLEOTIDE SEQUENCE [LARGE SCALE GENOMIC DNA]</scope>
    <source>
        <strain evidence="1 2">D5</strain>
        <plasmid evidence="2">Plasmid</plasmid>
    </source>
</reference>
<proteinExistence type="predicted"/>
<gene>
    <name evidence="1" type="ORF">JMA_39840</name>
</gene>
<dbReference type="HOGENOM" id="CLU_2508280_0_0_9"/>
<name>A0A0B5AX88_9BACL</name>
<keyword evidence="1" id="KW-0614">Plasmid</keyword>